<dbReference type="InterPro" id="IPR000385">
    <property type="entry name" value="MoaA_NifB_PqqE_Fe-S-bd_CS"/>
</dbReference>
<dbReference type="InterPro" id="IPR058240">
    <property type="entry name" value="rSAM_sf"/>
</dbReference>
<comment type="cofactor">
    <cofactor evidence="1">
        <name>[4Fe-4S] cluster</name>
        <dbReference type="ChEBI" id="CHEBI:49883"/>
    </cofactor>
</comment>
<evidence type="ECO:0000313" key="9">
    <source>
        <dbReference type="EMBL" id="MBJ6724838.1"/>
    </source>
</evidence>
<evidence type="ECO:0000313" key="10">
    <source>
        <dbReference type="Proteomes" id="UP000636888"/>
    </source>
</evidence>
<dbReference type="Pfam" id="PF04055">
    <property type="entry name" value="Radical_SAM"/>
    <property type="match status" value="1"/>
</dbReference>
<keyword evidence="3" id="KW-0949">S-adenosyl-L-methionine</keyword>
<evidence type="ECO:0000256" key="4">
    <source>
        <dbReference type="ARBA" id="ARBA00022723"/>
    </source>
</evidence>
<dbReference type="CDD" id="cd01335">
    <property type="entry name" value="Radical_SAM"/>
    <property type="match status" value="1"/>
</dbReference>
<evidence type="ECO:0000256" key="3">
    <source>
        <dbReference type="ARBA" id="ARBA00022691"/>
    </source>
</evidence>
<dbReference type="InterPro" id="IPR050377">
    <property type="entry name" value="Radical_SAM_PqqE_MftC-like"/>
</dbReference>
<dbReference type="Gene3D" id="3.20.20.70">
    <property type="entry name" value="Aldolase class I"/>
    <property type="match status" value="1"/>
</dbReference>
<name>A0A8J7JCZ4_9BACT</name>
<dbReference type="GO" id="GO:0046872">
    <property type="term" value="F:metal ion binding"/>
    <property type="evidence" value="ECO:0007669"/>
    <property type="project" value="UniProtKB-KW"/>
</dbReference>
<keyword evidence="2" id="KW-0004">4Fe-4S</keyword>
<protein>
    <submittedName>
        <fullName evidence="9">Radical SAM protein</fullName>
    </submittedName>
</protein>
<evidence type="ECO:0000256" key="5">
    <source>
        <dbReference type="ARBA" id="ARBA00023004"/>
    </source>
</evidence>
<dbReference type="SFLD" id="SFLDG01067">
    <property type="entry name" value="SPASM/twitch_domain_containing"/>
    <property type="match status" value="1"/>
</dbReference>
<dbReference type="InterPro" id="IPR023885">
    <property type="entry name" value="4Fe4S-binding_SPASM_dom"/>
</dbReference>
<dbReference type="RefSeq" id="WP_199383724.1">
    <property type="nucleotide sequence ID" value="NZ_JAEMHM010000006.1"/>
</dbReference>
<dbReference type="InterPro" id="IPR034391">
    <property type="entry name" value="AdoMet-like_SPASM_containing"/>
</dbReference>
<feature type="domain" description="4Fe4S-binding SPASM" evidence="8">
    <location>
        <begin position="293"/>
        <end position="363"/>
    </location>
</feature>
<gene>
    <name evidence="9" type="ORF">JFN93_08980</name>
</gene>
<keyword evidence="6" id="KW-0411">Iron-sulfur</keyword>
<organism evidence="9 10">
    <name type="scientific">Geomesophilobacter sediminis</name>
    <dbReference type="NCBI Taxonomy" id="2798584"/>
    <lineage>
        <taxon>Bacteria</taxon>
        <taxon>Pseudomonadati</taxon>
        <taxon>Thermodesulfobacteriota</taxon>
        <taxon>Desulfuromonadia</taxon>
        <taxon>Geobacterales</taxon>
        <taxon>Geobacteraceae</taxon>
        <taxon>Geomesophilobacter</taxon>
    </lineage>
</organism>
<dbReference type="PROSITE" id="PS01305">
    <property type="entry name" value="MOAA_NIFB_PQQE"/>
    <property type="match status" value="1"/>
</dbReference>
<evidence type="ECO:0000256" key="2">
    <source>
        <dbReference type="ARBA" id="ARBA00022485"/>
    </source>
</evidence>
<dbReference type="CDD" id="cd21109">
    <property type="entry name" value="SPASM"/>
    <property type="match status" value="1"/>
</dbReference>
<dbReference type="Proteomes" id="UP000636888">
    <property type="component" value="Unassembled WGS sequence"/>
</dbReference>
<keyword evidence="4" id="KW-0479">Metal-binding</keyword>
<dbReference type="InterPro" id="IPR007197">
    <property type="entry name" value="rSAM"/>
</dbReference>
<comment type="caution">
    <text evidence="9">The sequence shown here is derived from an EMBL/GenBank/DDBJ whole genome shotgun (WGS) entry which is preliminary data.</text>
</comment>
<evidence type="ECO:0000256" key="1">
    <source>
        <dbReference type="ARBA" id="ARBA00001966"/>
    </source>
</evidence>
<proteinExistence type="predicted"/>
<accession>A0A8J7JCZ4</accession>
<dbReference type="PANTHER" id="PTHR11228">
    <property type="entry name" value="RADICAL SAM DOMAIN PROTEIN"/>
    <property type="match status" value="1"/>
</dbReference>
<dbReference type="GO" id="GO:0003824">
    <property type="term" value="F:catalytic activity"/>
    <property type="evidence" value="ECO:0007669"/>
    <property type="project" value="InterPro"/>
</dbReference>
<dbReference type="Pfam" id="PF13186">
    <property type="entry name" value="SPASM"/>
    <property type="match status" value="1"/>
</dbReference>
<dbReference type="PANTHER" id="PTHR11228:SF34">
    <property type="entry name" value="TUNGSTEN-CONTAINING ALDEHYDE FERREDOXIN OXIDOREDUCTASE COFACTOR MODIFYING PROTEIN"/>
    <property type="match status" value="1"/>
</dbReference>
<evidence type="ECO:0000256" key="6">
    <source>
        <dbReference type="ARBA" id="ARBA00023014"/>
    </source>
</evidence>
<evidence type="ECO:0000259" key="8">
    <source>
        <dbReference type="Pfam" id="PF13186"/>
    </source>
</evidence>
<dbReference type="SFLD" id="SFLDG01387">
    <property type="entry name" value="BtrN-like_SPASM_domain_contain"/>
    <property type="match status" value="1"/>
</dbReference>
<dbReference type="GO" id="GO:0051539">
    <property type="term" value="F:4 iron, 4 sulfur cluster binding"/>
    <property type="evidence" value="ECO:0007669"/>
    <property type="project" value="UniProtKB-KW"/>
</dbReference>
<dbReference type="SFLD" id="SFLDS00029">
    <property type="entry name" value="Radical_SAM"/>
    <property type="match status" value="1"/>
</dbReference>
<dbReference type="SUPFAM" id="SSF102114">
    <property type="entry name" value="Radical SAM enzymes"/>
    <property type="match status" value="1"/>
</dbReference>
<keyword evidence="5" id="KW-0408">Iron</keyword>
<feature type="domain" description="Radical SAM core" evidence="7">
    <location>
        <begin position="85"/>
        <end position="239"/>
    </location>
</feature>
<dbReference type="InterPro" id="IPR013785">
    <property type="entry name" value="Aldolase_TIM"/>
</dbReference>
<dbReference type="AlphaFoldDB" id="A0A8J7JCZ4"/>
<reference evidence="9" key="1">
    <citation type="submission" date="2020-12" db="EMBL/GenBank/DDBJ databases">
        <title>Geomonas sp. Red875, isolated from river sediment.</title>
        <authorList>
            <person name="Xu Z."/>
            <person name="Zhang Z."/>
            <person name="Masuda Y."/>
            <person name="Itoh H."/>
            <person name="Senoo K."/>
        </authorList>
    </citation>
    <scope>NUCLEOTIDE SEQUENCE</scope>
    <source>
        <strain evidence="9">Red875</strain>
    </source>
</reference>
<keyword evidence="10" id="KW-1185">Reference proteome</keyword>
<dbReference type="EMBL" id="JAEMHM010000006">
    <property type="protein sequence ID" value="MBJ6724838.1"/>
    <property type="molecule type" value="Genomic_DNA"/>
</dbReference>
<sequence length="384" mass="43738">MIYFNFDAIVAPPLATIPQELIEQEMKKQAETGKTSMAILNSNCEIVEKPEVYYASRKLGLPGVFGQFMTVINNDMIFPDRFSLELTNHCNFSCKMCPRSVMTRKKEFMSRELFCKIVDEIHEFSKVTAVNKVDLYRLGESTLHPDFGFMLDYIGKLDTPFPTQLATNGSRLDEKMIRKIMDSSLTYLVLSFNAQDAETYRNVTGGAELSQTIKALQNLKRFRTKRTPFIMLQFVEQEGTHDKLEEFVKEYIDSCDIVISSSLEDFGGQLKQNSAYVEKHILGDGDGGDRLVCPRGVWRRAMIYVNGDVVPCICDINASYTKMGNVTQSSIKEIFDSPQWAEFVAMHKECGEKLLKHPLCGPCSEWKIMTGYNKRFTPKIVSNQ</sequence>
<evidence type="ECO:0000259" key="7">
    <source>
        <dbReference type="Pfam" id="PF04055"/>
    </source>
</evidence>